<evidence type="ECO:0000313" key="7">
    <source>
        <dbReference type="EMBL" id="MZZ17727.1"/>
    </source>
</evidence>
<evidence type="ECO:0000256" key="1">
    <source>
        <dbReference type="ARBA" id="ARBA00022670"/>
    </source>
</evidence>
<name>A0A6B1YP55_PSEAI</name>
<gene>
    <name evidence="7" type="primary">radC</name>
    <name evidence="7" type="ORF">GUL26_36350</name>
</gene>
<evidence type="ECO:0000256" key="5">
    <source>
        <dbReference type="ARBA" id="ARBA00023049"/>
    </source>
</evidence>
<dbReference type="Proteomes" id="UP000644192">
    <property type="component" value="Unassembled WGS sequence"/>
</dbReference>
<dbReference type="GO" id="GO:0006508">
    <property type="term" value="P:proteolysis"/>
    <property type="evidence" value="ECO:0007669"/>
    <property type="project" value="UniProtKB-KW"/>
</dbReference>
<evidence type="ECO:0000256" key="2">
    <source>
        <dbReference type="ARBA" id="ARBA00022723"/>
    </source>
</evidence>
<keyword evidence="3" id="KW-0378">Hydrolase</keyword>
<keyword evidence="5" id="KW-0482">Metalloprotease</keyword>
<accession>A0A6B1YP55</accession>
<dbReference type="PROSITE" id="PS01302">
    <property type="entry name" value="UPF0758"/>
    <property type="match status" value="1"/>
</dbReference>
<dbReference type="InterPro" id="IPR020891">
    <property type="entry name" value="UPF0758_CS"/>
</dbReference>
<dbReference type="CDD" id="cd08071">
    <property type="entry name" value="MPN_DUF2466"/>
    <property type="match status" value="1"/>
</dbReference>
<evidence type="ECO:0000256" key="4">
    <source>
        <dbReference type="ARBA" id="ARBA00022833"/>
    </source>
</evidence>
<proteinExistence type="predicted"/>
<dbReference type="GO" id="GO:0046872">
    <property type="term" value="F:metal ion binding"/>
    <property type="evidence" value="ECO:0007669"/>
    <property type="project" value="UniProtKB-KW"/>
</dbReference>
<keyword evidence="2" id="KW-0479">Metal-binding</keyword>
<dbReference type="Gene3D" id="3.40.140.10">
    <property type="entry name" value="Cytidine Deaminase, domain 2"/>
    <property type="match status" value="1"/>
</dbReference>
<dbReference type="EMBL" id="WXZT01000059">
    <property type="protein sequence ID" value="MZZ17727.1"/>
    <property type="molecule type" value="Genomic_DNA"/>
</dbReference>
<keyword evidence="1" id="KW-0645">Protease</keyword>
<evidence type="ECO:0000259" key="6">
    <source>
        <dbReference type="PROSITE" id="PS50249"/>
    </source>
</evidence>
<evidence type="ECO:0000313" key="8">
    <source>
        <dbReference type="Proteomes" id="UP000644192"/>
    </source>
</evidence>
<comment type="caution">
    <text evidence="7">The sequence shown here is derived from an EMBL/GenBank/DDBJ whole genome shotgun (WGS) entry which is preliminary data.</text>
</comment>
<organism evidence="7 8">
    <name type="scientific">Pseudomonas aeruginosa</name>
    <dbReference type="NCBI Taxonomy" id="287"/>
    <lineage>
        <taxon>Bacteria</taxon>
        <taxon>Pseudomonadati</taxon>
        <taxon>Pseudomonadota</taxon>
        <taxon>Gammaproteobacteria</taxon>
        <taxon>Pseudomonadales</taxon>
        <taxon>Pseudomonadaceae</taxon>
        <taxon>Pseudomonas</taxon>
    </lineage>
</organism>
<dbReference type="GO" id="GO:0008237">
    <property type="term" value="F:metallopeptidase activity"/>
    <property type="evidence" value="ECO:0007669"/>
    <property type="project" value="UniProtKB-KW"/>
</dbReference>
<dbReference type="PANTHER" id="PTHR30471:SF3">
    <property type="entry name" value="UPF0758 PROTEIN YEES-RELATED"/>
    <property type="match status" value="1"/>
</dbReference>
<protein>
    <submittedName>
        <fullName evidence="7">DNA repair protein RadC</fullName>
    </submittedName>
</protein>
<reference evidence="7" key="1">
    <citation type="submission" date="2020-01" db="EMBL/GenBank/DDBJ databases">
        <title>Bacteria Cultured from War Wounds Associated with the Conflict in Eastern Ukraine.</title>
        <authorList>
            <person name="Snesrud E."/>
            <person name="Galac M.R."/>
            <person name="Mc Gann P."/>
            <person name="Valentine K."/>
            <person name="Viacheslav K."/>
        </authorList>
    </citation>
    <scope>NUCLEOTIDE SEQUENCE</scope>
    <source>
        <strain evidence="7">VNMU148</strain>
    </source>
</reference>
<dbReference type="PANTHER" id="PTHR30471">
    <property type="entry name" value="DNA REPAIR PROTEIN RADC"/>
    <property type="match status" value="1"/>
</dbReference>
<evidence type="ECO:0000256" key="3">
    <source>
        <dbReference type="ARBA" id="ARBA00022801"/>
    </source>
</evidence>
<dbReference type="PROSITE" id="PS50249">
    <property type="entry name" value="MPN"/>
    <property type="match status" value="1"/>
</dbReference>
<dbReference type="NCBIfam" id="TIGR00608">
    <property type="entry name" value="radc"/>
    <property type="match status" value="1"/>
</dbReference>
<feature type="domain" description="MPN" evidence="6">
    <location>
        <begin position="28"/>
        <end position="150"/>
    </location>
</feature>
<dbReference type="Pfam" id="PF04002">
    <property type="entry name" value="RadC"/>
    <property type="match status" value="1"/>
</dbReference>
<keyword evidence="4" id="KW-0862">Zinc</keyword>
<dbReference type="RefSeq" id="WP_161417305.1">
    <property type="nucleotide sequence ID" value="NZ_JBIDIV010000042.1"/>
</dbReference>
<dbReference type="InterPro" id="IPR037518">
    <property type="entry name" value="MPN"/>
</dbReference>
<dbReference type="InterPro" id="IPR001405">
    <property type="entry name" value="UPF0758"/>
</dbReference>
<dbReference type="InterPro" id="IPR025657">
    <property type="entry name" value="RadC_JAB"/>
</dbReference>
<dbReference type="AlphaFoldDB" id="A0A6B1YP55"/>
<sequence>MQCLSEEDRSVLSQALAILDRRIPGTSYLTNPEDVRDYIRLSLGPEFNEHFAMLFLDSAHRILCFKRLFQGTIDSAAVYPRVIVQQALACNAAAAIAVHNHPSGIVEPSQADRILTTKIKDALSLIDVRLLDHFVVGSSKIFSFAENGLL</sequence>